<dbReference type="AlphaFoldDB" id="A0A6P1W685"/>
<dbReference type="EMBL" id="CP045997">
    <property type="protein sequence ID" value="QHV99450.1"/>
    <property type="molecule type" value="Genomic_DNA"/>
</dbReference>
<protein>
    <submittedName>
        <fullName evidence="1">Uncharacterized protein</fullName>
    </submittedName>
</protein>
<organism evidence="1 2">
    <name type="scientific">Spirosoma endbachense</name>
    <dbReference type="NCBI Taxonomy" id="2666025"/>
    <lineage>
        <taxon>Bacteria</taxon>
        <taxon>Pseudomonadati</taxon>
        <taxon>Bacteroidota</taxon>
        <taxon>Cytophagia</taxon>
        <taxon>Cytophagales</taxon>
        <taxon>Cytophagaceae</taxon>
        <taxon>Spirosoma</taxon>
    </lineage>
</organism>
<sequence>MILFSFSLGAVPGLLILLLITTAPSEKPTSKEFVNLVYQSAQNTKCLLYCHT</sequence>
<dbReference type="KEGG" id="senf:GJR95_32525"/>
<reference evidence="1 2" key="1">
    <citation type="submission" date="2019-11" db="EMBL/GenBank/DDBJ databases">
        <title>Spirosoma endbachense sp. nov., isolated from a natural salt meadow.</title>
        <authorList>
            <person name="Rojas J."/>
            <person name="Ambika Manirajan B."/>
            <person name="Ratering S."/>
            <person name="Suarez C."/>
            <person name="Geissler-Plaum R."/>
            <person name="Schnell S."/>
        </authorList>
    </citation>
    <scope>NUCLEOTIDE SEQUENCE [LARGE SCALE GENOMIC DNA]</scope>
    <source>
        <strain evidence="1 2">I-24</strain>
    </source>
</reference>
<dbReference type="Proteomes" id="UP000464577">
    <property type="component" value="Chromosome"/>
</dbReference>
<proteinExistence type="predicted"/>
<gene>
    <name evidence="1" type="ORF">GJR95_32525</name>
</gene>
<accession>A0A6P1W685</accession>
<name>A0A6P1W685_9BACT</name>
<dbReference type="RefSeq" id="WP_162389850.1">
    <property type="nucleotide sequence ID" value="NZ_CP045997.1"/>
</dbReference>
<evidence type="ECO:0000313" key="1">
    <source>
        <dbReference type="EMBL" id="QHV99450.1"/>
    </source>
</evidence>
<keyword evidence="2" id="KW-1185">Reference proteome</keyword>
<evidence type="ECO:0000313" key="2">
    <source>
        <dbReference type="Proteomes" id="UP000464577"/>
    </source>
</evidence>